<dbReference type="InterPro" id="IPR003848">
    <property type="entry name" value="DUF218"/>
</dbReference>
<feature type="domain" description="DUF218" evidence="1">
    <location>
        <begin position="62"/>
        <end position="180"/>
    </location>
</feature>
<reference evidence="2 3" key="1">
    <citation type="submission" date="2023-03" db="EMBL/GenBank/DDBJ databases">
        <title>Draft genome sequence of type strain Streptomyces ferralitis JCM 14344.</title>
        <authorList>
            <person name="Klaysubun C."/>
            <person name="Duangmal K."/>
        </authorList>
    </citation>
    <scope>NUCLEOTIDE SEQUENCE [LARGE SCALE GENOMIC DNA]</scope>
    <source>
        <strain evidence="2 3">JCM 14344</strain>
    </source>
</reference>
<evidence type="ECO:0000313" key="3">
    <source>
        <dbReference type="Proteomes" id="UP001220022"/>
    </source>
</evidence>
<dbReference type="Pfam" id="PF02698">
    <property type="entry name" value="DUF218"/>
    <property type="match status" value="1"/>
</dbReference>
<dbReference type="PANTHER" id="PTHR30336">
    <property type="entry name" value="INNER MEMBRANE PROTEIN, PROBABLE PERMEASE"/>
    <property type="match status" value="1"/>
</dbReference>
<dbReference type="Proteomes" id="UP001220022">
    <property type="component" value="Unassembled WGS sequence"/>
</dbReference>
<evidence type="ECO:0000259" key="1">
    <source>
        <dbReference type="Pfam" id="PF02698"/>
    </source>
</evidence>
<organism evidence="2 3">
    <name type="scientific">Streptantibioticus ferralitis</name>
    <dbReference type="NCBI Taxonomy" id="236510"/>
    <lineage>
        <taxon>Bacteria</taxon>
        <taxon>Bacillati</taxon>
        <taxon>Actinomycetota</taxon>
        <taxon>Actinomycetes</taxon>
        <taxon>Kitasatosporales</taxon>
        <taxon>Streptomycetaceae</taxon>
        <taxon>Streptantibioticus</taxon>
    </lineage>
</organism>
<gene>
    <name evidence="2" type="ORF">P2L57_20595</name>
</gene>
<dbReference type="PANTHER" id="PTHR30336:SF6">
    <property type="entry name" value="INTEGRAL MEMBRANE PROTEIN"/>
    <property type="match status" value="1"/>
</dbReference>
<keyword evidence="3" id="KW-1185">Reference proteome</keyword>
<dbReference type="EMBL" id="JARHTQ010000013">
    <property type="protein sequence ID" value="MDF2258029.1"/>
    <property type="molecule type" value="Genomic_DNA"/>
</dbReference>
<protein>
    <submittedName>
        <fullName evidence="2">ElyC/SanA/YdcF family protein</fullName>
    </submittedName>
</protein>
<accession>A0ABT5Z2K1</accession>
<sequence>MGMRSRIRRGIRAVLPRTRRGRRRTVQLTAAACTLALLPATWMYAQAAPRVRDVADVPAAPVAVVFGAGLVNGTPSPYLAHRLAAAAQLYRAHKVNALLVTGDNGRVDYNEPGAMRTYLVRHGVPSDRVVLDYAGFDTWDSCARAKRIFGVDRAILISQAFHIRRALDLCQAAGISAYGVGLAETHDATWYYGGVREVAAASKAAYNVLLHPDPSLLGPKDHGVTEALRAANTGARR</sequence>
<dbReference type="CDD" id="cd06259">
    <property type="entry name" value="YdcF-like"/>
    <property type="match status" value="1"/>
</dbReference>
<dbReference type="InterPro" id="IPR051599">
    <property type="entry name" value="Cell_Envelope_Assoc"/>
</dbReference>
<proteinExistence type="predicted"/>
<comment type="caution">
    <text evidence="2">The sequence shown here is derived from an EMBL/GenBank/DDBJ whole genome shotgun (WGS) entry which is preliminary data.</text>
</comment>
<evidence type="ECO:0000313" key="2">
    <source>
        <dbReference type="EMBL" id="MDF2258029.1"/>
    </source>
</evidence>
<name>A0ABT5Z2K1_9ACTN</name>
<dbReference type="RefSeq" id="WP_275816638.1">
    <property type="nucleotide sequence ID" value="NZ_BAAANM010000007.1"/>
</dbReference>